<dbReference type="AlphaFoldDB" id="A0A6J7S9Z8"/>
<organism evidence="1">
    <name type="scientific">freshwater metagenome</name>
    <dbReference type="NCBI Taxonomy" id="449393"/>
    <lineage>
        <taxon>unclassified sequences</taxon>
        <taxon>metagenomes</taxon>
        <taxon>ecological metagenomes</taxon>
    </lineage>
</organism>
<name>A0A6J7S9Z8_9ZZZZ</name>
<protein>
    <submittedName>
        <fullName evidence="1">Unannotated protein</fullName>
    </submittedName>
</protein>
<proteinExistence type="predicted"/>
<sequence>MLLILPWTKIAWTALTLLAPPWVLFRAEPVVVEAALMNRRSPGSWIPVGTAPAPVSTWNHWGISPYFGVFVVVYEHVPLAPVRLPSVSVVSIAHSPAPLVLATYSSTKVLACVAGMR</sequence>
<reference evidence="1" key="1">
    <citation type="submission" date="2020-05" db="EMBL/GenBank/DDBJ databases">
        <authorList>
            <person name="Chiriac C."/>
            <person name="Salcher M."/>
            <person name="Ghai R."/>
            <person name="Kavagutti S V."/>
        </authorList>
    </citation>
    <scope>NUCLEOTIDE SEQUENCE</scope>
</reference>
<gene>
    <name evidence="1" type="ORF">UFOPK4150_01915</name>
</gene>
<evidence type="ECO:0000313" key="1">
    <source>
        <dbReference type="EMBL" id="CAB5037937.1"/>
    </source>
</evidence>
<dbReference type="EMBL" id="CAFBPU010000048">
    <property type="protein sequence ID" value="CAB5037937.1"/>
    <property type="molecule type" value="Genomic_DNA"/>
</dbReference>
<accession>A0A6J7S9Z8</accession>